<reference evidence="8" key="1">
    <citation type="submission" date="2023-01" db="EMBL/GenBank/DDBJ databases">
        <title>Key to firefly adult light organ development and bioluminescence: homeobox transcription factors regulate luciferase expression and transportation to peroxisome.</title>
        <authorList>
            <person name="Fu X."/>
        </authorList>
    </citation>
    <scope>NUCLEOTIDE SEQUENCE [LARGE SCALE GENOMIC DNA]</scope>
</reference>
<feature type="signal peptide" evidence="5">
    <location>
        <begin position="1"/>
        <end position="18"/>
    </location>
</feature>
<comment type="similarity">
    <text evidence="2 4">Belongs to the AB hydrolase superfamily. Lipase family.</text>
</comment>
<evidence type="ECO:0000256" key="1">
    <source>
        <dbReference type="ARBA" id="ARBA00004613"/>
    </source>
</evidence>
<dbReference type="InterPro" id="IPR000734">
    <property type="entry name" value="TAG_lipase"/>
</dbReference>
<dbReference type="EMBL" id="JARPUR010000004">
    <property type="protein sequence ID" value="KAK4878346.1"/>
    <property type="molecule type" value="Genomic_DNA"/>
</dbReference>
<keyword evidence="3" id="KW-0964">Secreted</keyword>
<proteinExistence type="inferred from homology"/>
<dbReference type="PRINTS" id="PR00825">
    <property type="entry name" value="DOLALLERGEN"/>
</dbReference>
<dbReference type="PRINTS" id="PR00821">
    <property type="entry name" value="TAGLIPASE"/>
</dbReference>
<dbReference type="GO" id="GO:0016042">
    <property type="term" value="P:lipid catabolic process"/>
    <property type="evidence" value="ECO:0007669"/>
    <property type="project" value="TreeGrafter"/>
</dbReference>
<dbReference type="GO" id="GO:0016298">
    <property type="term" value="F:lipase activity"/>
    <property type="evidence" value="ECO:0007669"/>
    <property type="project" value="InterPro"/>
</dbReference>
<accession>A0AAN7PAH9</accession>
<gene>
    <name evidence="7" type="ORF">RN001_010852</name>
</gene>
<dbReference type="InterPro" id="IPR002334">
    <property type="entry name" value="Allerg_PlipaseA1"/>
</dbReference>
<feature type="chain" id="PRO_5042894044" description="Lipase domain-containing protein" evidence="5">
    <location>
        <begin position="19"/>
        <end position="328"/>
    </location>
</feature>
<sequence>MKLVTVLVMLWQLSKCVGKERIYFPYEENPLRYNKFIFVDDHGITHVQDLSSYPTLQFISYRWPFTIGKVVLHLYTVKNKKRSEVFPLKSFDALKKSTRYDPKKPNYFVVHGYLNDVNSEVCQMIKDAVLSKYDVNVFVVDWSVHTFRLYVFTRMYVTVVGDELGAYINSMIDFFKLDYDDFMLVGFSLGAHVAGSAGSMTEGQVKYIVGLDPAGILFTVSDLKDRLDTGDAKMVQIVHTTSTLGFKSSLGHADFYFNDGYIQPECGNDFISTCSHGQAYKYYVQSLTNRVFRARLCDPLEDKTNATAIMGSYHLSYNASGDYCVNTR</sequence>
<keyword evidence="8" id="KW-1185">Reference proteome</keyword>
<dbReference type="GO" id="GO:0005615">
    <property type="term" value="C:extracellular space"/>
    <property type="evidence" value="ECO:0007669"/>
    <property type="project" value="TreeGrafter"/>
</dbReference>
<dbReference type="Proteomes" id="UP001353858">
    <property type="component" value="Unassembled WGS sequence"/>
</dbReference>
<evidence type="ECO:0000259" key="6">
    <source>
        <dbReference type="Pfam" id="PF00151"/>
    </source>
</evidence>
<evidence type="ECO:0000313" key="7">
    <source>
        <dbReference type="EMBL" id="KAK4878346.1"/>
    </source>
</evidence>
<dbReference type="InterPro" id="IPR013818">
    <property type="entry name" value="Lipase"/>
</dbReference>
<feature type="domain" description="Lipase" evidence="6">
    <location>
        <begin position="57"/>
        <end position="290"/>
    </location>
</feature>
<comment type="subcellular location">
    <subcellularLocation>
        <location evidence="1">Secreted</location>
    </subcellularLocation>
</comment>
<protein>
    <recommendedName>
        <fullName evidence="6">Lipase domain-containing protein</fullName>
    </recommendedName>
</protein>
<evidence type="ECO:0000256" key="5">
    <source>
        <dbReference type="SAM" id="SignalP"/>
    </source>
</evidence>
<dbReference type="Pfam" id="PF00151">
    <property type="entry name" value="Lipase"/>
    <property type="match status" value="1"/>
</dbReference>
<comment type="caution">
    <text evidence="7">The sequence shown here is derived from an EMBL/GenBank/DDBJ whole genome shotgun (WGS) entry which is preliminary data.</text>
</comment>
<dbReference type="InterPro" id="IPR029058">
    <property type="entry name" value="AB_hydrolase_fold"/>
</dbReference>
<keyword evidence="5" id="KW-0732">Signal</keyword>
<dbReference type="SUPFAM" id="SSF53474">
    <property type="entry name" value="alpha/beta-Hydrolases"/>
    <property type="match status" value="1"/>
</dbReference>
<dbReference type="Gene3D" id="3.40.50.1820">
    <property type="entry name" value="alpha/beta hydrolase"/>
    <property type="match status" value="1"/>
</dbReference>
<organism evidence="7 8">
    <name type="scientific">Aquatica leii</name>
    <dbReference type="NCBI Taxonomy" id="1421715"/>
    <lineage>
        <taxon>Eukaryota</taxon>
        <taxon>Metazoa</taxon>
        <taxon>Ecdysozoa</taxon>
        <taxon>Arthropoda</taxon>
        <taxon>Hexapoda</taxon>
        <taxon>Insecta</taxon>
        <taxon>Pterygota</taxon>
        <taxon>Neoptera</taxon>
        <taxon>Endopterygota</taxon>
        <taxon>Coleoptera</taxon>
        <taxon>Polyphaga</taxon>
        <taxon>Elateriformia</taxon>
        <taxon>Elateroidea</taxon>
        <taxon>Lampyridae</taxon>
        <taxon>Luciolinae</taxon>
        <taxon>Aquatica</taxon>
    </lineage>
</organism>
<name>A0AAN7PAH9_9COLE</name>
<evidence type="ECO:0000313" key="8">
    <source>
        <dbReference type="Proteomes" id="UP001353858"/>
    </source>
</evidence>
<evidence type="ECO:0000256" key="2">
    <source>
        <dbReference type="ARBA" id="ARBA00010701"/>
    </source>
</evidence>
<dbReference type="AlphaFoldDB" id="A0AAN7PAH9"/>
<dbReference type="PANTHER" id="PTHR11610:SF190">
    <property type="entry name" value="VITELLOGENIN-3-LIKE PROTEIN"/>
    <property type="match status" value="1"/>
</dbReference>
<evidence type="ECO:0000256" key="4">
    <source>
        <dbReference type="RuleBase" id="RU004262"/>
    </source>
</evidence>
<evidence type="ECO:0000256" key="3">
    <source>
        <dbReference type="ARBA" id="ARBA00022525"/>
    </source>
</evidence>
<dbReference type="PANTHER" id="PTHR11610">
    <property type="entry name" value="LIPASE"/>
    <property type="match status" value="1"/>
</dbReference>